<protein>
    <submittedName>
        <fullName evidence="2">Vulnibactin utilization protein VIUB</fullName>
    </submittedName>
</protein>
<dbReference type="PANTHER" id="PTHR30157:SF0">
    <property type="entry name" value="NADPH-DEPENDENT FERRIC-CHELATE REDUCTASE"/>
    <property type="match status" value="1"/>
</dbReference>
<evidence type="ECO:0000313" key="3">
    <source>
        <dbReference type="Proteomes" id="UP000011885"/>
    </source>
</evidence>
<feature type="domain" description="Siderophore-interacting FAD-binding" evidence="1">
    <location>
        <begin position="10"/>
        <end position="51"/>
    </location>
</feature>
<dbReference type="InterPro" id="IPR039374">
    <property type="entry name" value="SIP_fam"/>
</dbReference>
<dbReference type="PANTHER" id="PTHR30157">
    <property type="entry name" value="FERRIC REDUCTASE, NADPH-DEPENDENT"/>
    <property type="match status" value="1"/>
</dbReference>
<feature type="non-terminal residue" evidence="2">
    <location>
        <position position="89"/>
    </location>
</feature>
<dbReference type="Proteomes" id="UP000011885">
    <property type="component" value="Unassembled WGS sequence"/>
</dbReference>
<comment type="caution">
    <text evidence="2">The sequence shown here is derived from an EMBL/GenBank/DDBJ whole genome shotgun (WGS) entry which is preliminary data.</text>
</comment>
<evidence type="ECO:0000313" key="2">
    <source>
        <dbReference type="EMBL" id="EMI53330.1"/>
    </source>
</evidence>
<sequence length="89" mass="10360">MSKRPTMALKVVRNLQLTEHMRRVTLAGDALAQLPADQESAYVKLLLHDERRPRPLIRTYTIRNQRPTEIDIDFVIHSPLGPHRVGRQR</sequence>
<accession>M5TVY1</accession>
<dbReference type="Pfam" id="PF08021">
    <property type="entry name" value="FAD_binding_9"/>
    <property type="match status" value="1"/>
</dbReference>
<gene>
    <name evidence="2" type="ORF">RSSM_05303</name>
</gene>
<name>M5TVY1_9BACT</name>
<keyword evidence="3" id="KW-1185">Reference proteome</keyword>
<dbReference type="AlphaFoldDB" id="M5TVY1"/>
<reference evidence="2 3" key="1">
    <citation type="journal article" date="2013" name="Mar. Genomics">
        <title>Expression of sulfatases in Rhodopirellula baltica and the diversity of sulfatases in the genus Rhodopirellula.</title>
        <authorList>
            <person name="Wegner C.E."/>
            <person name="Richter-Heitmann T."/>
            <person name="Klindworth A."/>
            <person name="Klockow C."/>
            <person name="Richter M."/>
            <person name="Achstetter T."/>
            <person name="Glockner F.O."/>
            <person name="Harder J."/>
        </authorList>
    </citation>
    <scope>NUCLEOTIDE SEQUENCE [LARGE SCALE GENOMIC DNA]</scope>
    <source>
        <strain evidence="2 3">SM41</strain>
    </source>
</reference>
<evidence type="ECO:0000259" key="1">
    <source>
        <dbReference type="Pfam" id="PF08021"/>
    </source>
</evidence>
<dbReference type="InterPro" id="IPR017938">
    <property type="entry name" value="Riboflavin_synthase-like_b-brl"/>
</dbReference>
<dbReference type="RefSeq" id="WP_008685662.1">
    <property type="nucleotide sequence ID" value="NZ_ANOH01000364.1"/>
</dbReference>
<dbReference type="EMBL" id="ANOH01000364">
    <property type="protein sequence ID" value="EMI53330.1"/>
    <property type="molecule type" value="Genomic_DNA"/>
</dbReference>
<organism evidence="2 3">
    <name type="scientific">Rhodopirellula sallentina SM41</name>
    <dbReference type="NCBI Taxonomy" id="1263870"/>
    <lineage>
        <taxon>Bacteria</taxon>
        <taxon>Pseudomonadati</taxon>
        <taxon>Planctomycetota</taxon>
        <taxon>Planctomycetia</taxon>
        <taxon>Pirellulales</taxon>
        <taxon>Pirellulaceae</taxon>
        <taxon>Rhodopirellula</taxon>
    </lineage>
</organism>
<dbReference type="InterPro" id="IPR013113">
    <property type="entry name" value="SIP_FAD-bd"/>
</dbReference>
<proteinExistence type="predicted"/>
<dbReference type="Gene3D" id="2.40.30.10">
    <property type="entry name" value="Translation factors"/>
    <property type="match status" value="1"/>
</dbReference>
<dbReference type="SUPFAM" id="SSF63380">
    <property type="entry name" value="Riboflavin synthase domain-like"/>
    <property type="match status" value="1"/>
</dbReference>